<protein>
    <submittedName>
        <fullName evidence="2">Uncharacterized protein</fullName>
    </submittedName>
</protein>
<dbReference type="Proteomes" id="UP000050413">
    <property type="component" value="Unassembled WGS sequence"/>
</dbReference>
<evidence type="ECO:0000313" key="1">
    <source>
        <dbReference type="EMBL" id="CUX80672.1"/>
    </source>
</evidence>
<sequence>MGFVGRDKVKGCISGIVSKRERLRELSYAGREVSTRENLEVEFSGLLREIDDLVGNLQSAMRQEDLDLRTWQKNFAIVYDDRWSLGAEEIRGPLIPFLRGNLEPILRVVVAPDLPENVVALFLTIPSLKELLKRENHGHWGYHYHYLDAHGRRSDTLLTFERQLKTLSDGKKVKVVTWERHSESSHFAARAASWGANKRESVYEACVGDSAKRNLNDFKKPTKDAQALWPV</sequence>
<keyword evidence="4" id="KW-1185">Reference proteome</keyword>
<comment type="caution">
    <text evidence="2">The sequence shown here is derived from an EMBL/GenBank/DDBJ whole genome shotgun (WGS) entry which is preliminary data.</text>
</comment>
<organism evidence="2 3">
    <name type="scientific">Roseibaca calidilacus</name>
    <dbReference type="NCBI Taxonomy" id="1666912"/>
    <lineage>
        <taxon>Bacteria</taxon>
        <taxon>Pseudomonadati</taxon>
        <taxon>Pseudomonadota</taxon>
        <taxon>Alphaproteobacteria</taxon>
        <taxon>Rhodobacterales</taxon>
        <taxon>Paracoccaceae</taxon>
        <taxon>Roseinatronobacter</taxon>
    </lineage>
</organism>
<reference evidence="2 3" key="1">
    <citation type="submission" date="2015-09" db="EMBL/GenBank/DDBJ databases">
        <title>Identification and resolution of microdiversity through metagenomic sequencing of parallel consortia.</title>
        <authorList>
            <person name="Nelson W.C."/>
            <person name="Romine M.F."/>
            <person name="Lindemann S.R."/>
        </authorList>
    </citation>
    <scope>NUCLEOTIDE SEQUENCE [LARGE SCALE GENOMIC DNA]</scope>
    <source>
        <strain evidence="2">HL-91</strain>
    </source>
</reference>
<dbReference type="EMBL" id="FBYC01000004">
    <property type="protein sequence ID" value="CUX80672.1"/>
    <property type="molecule type" value="Genomic_DNA"/>
</dbReference>
<dbReference type="EMBL" id="LJSG01000018">
    <property type="protein sequence ID" value="KPP90318.1"/>
    <property type="molecule type" value="Genomic_DNA"/>
</dbReference>
<accession>A0A0P7WIA6</accession>
<evidence type="ECO:0000313" key="4">
    <source>
        <dbReference type="Proteomes" id="UP000182045"/>
    </source>
</evidence>
<gene>
    <name evidence="1" type="ORF">Ga0058931_1266</name>
    <name evidence="2" type="ORF">HLUCCA05_13795</name>
</gene>
<name>A0A0P7WIA6_9RHOB</name>
<dbReference type="Proteomes" id="UP000182045">
    <property type="component" value="Unassembled WGS sequence"/>
</dbReference>
<evidence type="ECO:0000313" key="2">
    <source>
        <dbReference type="EMBL" id="KPP90318.1"/>
    </source>
</evidence>
<evidence type="ECO:0000313" key="3">
    <source>
        <dbReference type="Proteomes" id="UP000050413"/>
    </source>
</evidence>
<proteinExistence type="predicted"/>
<dbReference type="AlphaFoldDB" id="A0A0P7WIA6"/>
<reference evidence="1 4" key="2">
    <citation type="submission" date="2016-01" db="EMBL/GenBank/DDBJ databases">
        <authorList>
            <person name="Varghese N."/>
        </authorList>
    </citation>
    <scope>NUCLEOTIDE SEQUENCE [LARGE SCALE GENOMIC DNA]</scope>
    <source>
        <strain evidence="1 4">HL-91</strain>
    </source>
</reference>